<evidence type="ECO:0000259" key="1">
    <source>
        <dbReference type="Pfam" id="PF13701"/>
    </source>
</evidence>
<reference evidence="2" key="1">
    <citation type="submission" date="2013-08" db="EMBL/GenBank/DDBJ databases">
        <authorList>
            <person name="Mendez C."/>
            <person name="Richter M."/>
            <person name="Ferrer M."/>
            <person name="Sanchez J."/>
        </authorList>
    </citation>
    <scope>NUCLEOTIDE SEQUENCE</scope>
</reference>
<sequence>ARLAEDPIHKLLVGRDPVRGADLASQSTLSRFENAPRRADLYRMGEALAESVIERHRRRLGTRKVKHVTIDLDPTDDPTHGAQQLTFFNGHYDTWC</sequence>
<name>T1BHA0_9ZZZZ</name>
<dbReference type="InterPro" id="IPR025668">
    <property type="entry name" value="Tnp_DDE_dom"/>
</dbReference>
<proteinExistence type="predicted"/>
<evidence type="ECO:0000313" key="2">
    <source>
        <dbReference type="EMBL" id="EQD67988.1"/>
    </source>
</evidence>
<feature type="non-terminal residue" evidence="2">
    <location>
        <position position="1"/>
    </location>
</feature>
<accession>T1BHA0</accession>
<dbReference type="Pfam" id="PF13701">
    <property type="entry name" value="DDE_Tnp_1_4"/>
    <property type="match status" value="1"/>
</dbReference>
<feature type="non-terminal residue" evidence="2">
    <location>
        <position position="96"/>
    </location>
</feature>
<protein>
    <submittedName>
        <fullName evidence="2">Transposase, IS4 family protein</fullName>
    </submittedName>
</protein>
<feature type="domain" description="Transposase DDE" evidence="1">
    <location>
        <begin position="2"/>
        <end position="96"/>
    </location>
</feature>
<dbReference type="EMBL" id="AUZY01003640">
    <property type="protein sequence ID" value="EQD67988.1"/>
    <property type="molecule type" value="Genomic_DNA"/>
</dbReference>
<organism evidence="2">
    <name type="scientific">mine drainage metagenome</name>
    <dbReference type="NCBI Taxonomy" id="410659"/>
    <lineage>
        <taxon>unclassified sequences</taxon>
        <taxon>metagenomes</taxon>
        <taxon>ecological metagenomes</taxon>
    </lineage>
</organism>
<dbReference type="AlphaFoldDB" id="T1BHA0"/>
<comment type="caution">
    <text evidence="2">The sequence shown here is derived from an EMBL/GenBank/DDBJ whole genome shotgun (WGS) entry which is preliminary data.</text>
</comment>
<reference evidence="2" key="2">
    <citation type="journal article" date="2014" name="ISME J.">
        <title>Microbial stratification in low pH oxic and suboxic macroscopic growths along an acid mine drainage.</title>
        <authorList>
            <person name="Mendez-Garcia C."/>
            <person name="Mesa V."/>
            <person name="Sprenger R.R."/>
            <person name="Richter M."/>
            <person name="Diez M.S."/>
            <person name="Solano J."/>
            <person name="Bargiela R."/>
            <person name="Golyshina O.V."/>
            <person name="Manteca A."/>
            <person name="Ramos J.L."/>
            <person name="Gallego J.R."/>
            <person name="Llorente I."/>
            <person name="Martins Dos Santos V.A."/>
            <person name="Jensen O.N."/>
            <person name="Pelaez A.I."/>
            <person name="Sanchez J."/>
            <person name="Ferrer M."/>
        </authorList>
    </citation>
    <scope>NUCLEOTIDE SEQUENCE</scope>
</reference>
<gene>
    <name evidence="2" type="ORF">B1B_05740</name>
</gene>